<dbReference type="Pfam" id="PF00496">
    <property type="entry name" value="SBP_bac_5"/>
    <property type="match status" value="1"/>
</dbReference>
<protein>
    <submittedName>
        <fullName evidence="6">ABC transporter substrate-binding protein</fullName>
    </submittedName>
</protein>
<dbReference type="Proteomes" id="UP001163096">
    <property type="component" value="Chromosome"/>
</dbReference>
<organism evidence="6 7">
    <name type="scientific">Methanogenium organophilum</name>
    <dbReference type="NCBI Taxonomy" id="2199"/>
    <lineage>
        <taxon>Archaea</taxon>
        <taxon>Methanobacteriati</taxon>
        <taxon>Methanobacteriota</taxon>
        <taxon>Stenosarchaea group</taxon>
        <taxon>Methanomicrobia</taxon>
        <taxon>Methanomicrobiales</taxon>
        <taxon>Methanomicrobiaceae</taxon>
        <taxon>Methanogenium</taxon>
    </lineage>
</organism>
<dbReference type="InterPro" id="IPR039424">
    <property type="entry name" value="SBP_5"/>
</dbReference>
<evidence type="ECO:0000313" key="6">
    <source>
        <dbReference type="EMBL" id="WAI00265.1"/>
    </source>
</evidence>
<dbReference type="RefSeq" id="WP_268185438.1">
    <property type="nucleotide sequence ID" value="NZ_CP113361.1"/>
</dbReference>
<dbReference type="Gene3D" id="3.10.105.10">
    <property type="entry name" value="Dipeptide-binding Protein, Domain 3"/>
    <property type="match status" value="1"/>
</dbReference>
<evidence type="ECO:0000313" key="7">
    <source>
        <dbReference type="Proteomes" id="UP001163096"/>
    </source>
</evidence>
<name>A0A9X9T714_METOG</name>
<dbReference type="GeneID" id="76834922"/>
<dbReference type="PANTHER" id="PTHR30290">
    <property type="entry name" value="PERIPLASMIC BINDING COMPONENT OF ABC TRANSPORTER"/>
    <property type="match status" value="1"/>
</dbReference>
<dbReference type="Gene3D" id="3.40.190.10">
    <property type="entry name" value="Periplasmic binding protein-like II"/>
    <property type="match status" value="1"/>
</dbReference>
<gene>
    <name evidence="6" type="ORF">OU421_07430</name>
</gene>
<evidence type="ECO:0000256" key="1">
    <source>
        <dbReference type="ARBA" id="ARBA00004196"/>
    </source>
</evidence>
<dbReference type="InterPro" id="IPR000914">
    <property type="entry name" value="SBP_5_dom"/>
</dbReference>
<dbReference type="GO" id="GO:1904680">
    <property type="term" value="F:peptide transmembrane transporter activity"/>
    <property type="evidence" value="ECO:0007669"/>
    <property type="project" value="TreeGrafter"/>
</dbReference>
<accession>A0A9X9T714</accession>
<keyword evidence="4" id="KW-0732">Signal</keyword>
<evidence type="ECO:0000256" key="2">
    <source>
        <dbReference type="ARBA" id="ARBA00005695"/>
    </source>
</evidence>
<dbReference type="PANTHER" id="PTHR30290:SF10">
    <property type="entry name" value="PERIPLASMIC OLIGOPEPTIDE-BINDING PROTEIN-RELATED"/>
    <property type="match status" value="1"/>
</dbReference>
<reference evidence="6" key="1">
    <citation type="submission" date="2022-11" db="EMBL/GenBank/DDBJ databases">
        <title>Complete genome sequence of Methanogenium organophilum DSM 3596.</title>
        <authorList>
            <person name="Chen S.-C."/>
            <person name="Lai S.-J."/>
            <person name="You Y.-T."/>
        </authorList>
    </citation>
    <scope>NUCLEOTIDE SEQUENCE</scope>
    <source>
        <strain evidence="6">DSM 3596</strain>
    </source>
</reference>
<dbReference type="EMBL" id="CP113361">
    <property type="protein sequence ID" value="WAI00265.1"/>
    <property type="molecule type" value="Genomic_DNA"/>
</dbReference>
<sequence>MIRRFLTISMVICALCLMTVVAPAAADVTEMTHDELAGAIVPYMEATYLGEDVIHLAPIEMQTAACTYLGLPGPEWNSEVLRFATSNVVKETNFYGDYYVGIFSHLSNMPLMRMDETGHLVGLTADHYEVSADNRQWTFYIKDDLYWSDGKQVTPEDVAFSFEYLGEHCADAGWIKETLVSTSVSDEDNSVTFTFDSPYTRINLEFATYNIIPKHIWENIPDPNAYTESGPFVGNGPFYLEGIDLNAAKLTFQKNNHWQGKEPSFGTVEVHWFANDDAAALALESGEVDTYYRYAKSYPYASVERLLDTGEFSTLEETSIGLTFLAPNLKRAPMNDLQFREAMADAINYQELVTVDTLGYGTIPNRGFVPPGMDYYIDTPQLSYDPESARQILNDSGYLDENNNGIVEYNGEDIDLDLLVRTGFERDGQLIEEYLEAVGIGATVHQVDATTWFDLKDNYEYDLTVTSTTPWGMLMHAGWGTGYFDSRRTGKGVLHNLDDPEYLTLCDNILATTNQAQLKTYGEEIQGYFNDDLPAIALYWKNDVIPYNRAYTGWYYEPLFGIYDIETFLNVRPV</sequence>
<evidence type="ECO:0000256" key="3">
    <source>
        <dbReference type="ARBA" id="ARBA00022448"/>
    </source>
</evidence>
<keyword evidence="7" id="KW-1185">Reference proteome</keyword>
<dbReference type="CDD" id="cd00995">
    <property type="entry name" value="PBP2_NikA_DppA_OppA_like"/>
    <property type="match status" value="1"/>
</dbReference>
<proteinExistence type="inferred from homology"/>
<dbReference type="SUPFAM" id="SSF53850">
    <property type="entry name" value="Periplasmic binding protein-like II"/>
    <property type="match status" value="1"/>
</dbReference>
<comment type="similarity">
    <text evidence="2">Belongs to the bacterial solute-binding protein 5 family.</text>
</comment>
<dbReference type="AlphaFoldDB" id="A0A9X9T714"/>
<dbReference type="KEGG" id="mou:OU421_07430"/>
<comment type="subcellular location">
    <subcellularLocation>
        <location evidence="1">Cell envelope</location>
    </subcellularLocation>
</comment>
<keyword evidence="3" id="KW-0813">Transport</keyword>
<dbReference type="GO" id="GO:0015833">
    <property type="term" value="P:peptide transport"/>
    <property type="evidence" value="ECO:0007669"/>
    <property type="project" value="TreeGrafter"/>
</dbReference>
<evidence type="ECO:0000259" key="5">
    <source>
        <dbReference type="Pfam" id="PF00496"/>
    </source>
</evidence>
<evidence type="ECO:0000256" key="4">
    <source>
        <dbReference type="ARBA" id="ARBA00022729"/>
    </source>
</evidence>
<feature type="domain" description="Solute-binding protein family 5" evidence="5">
    <location>
        <begin position="121"/>
        <end position="475"/>
    </location>
</feature>